<dbReference type="PANTHER" id="PTHR43047">
    <property type="entry name" value="TWO-COMPONENT HISTIDINE PROTEIN KINASE"/>
    <property type="match status" value="1"/>
</dbReference>
<feature type="transmembrane region" description="Helical" evidence="7">
    <location>
        <begin position="40"/>
        <end position="59"/>
    </location>
</feature>
<accession>A0A848F5P3</accession>
<keyword evidence="7" id="KW-0812">Transmembrane</keyword>
<dbReference type="InterPro" id="IPR005467">
    <property type="entry name" value="His_kinase_dom"/>
</dbReference>
<keyword evidence="3 6" id="KW-0597">Phosphoprotein</keyword>
<dbReference type="InterPro" id="IPR003594">
    <property type="entry name" value="HATPase_dom"/>
</dbReference>
<feature type="domain" description="Response regulatory" evidence="9">
    <location>
        <begin position="490"/>
        <end position="609"/>
    </location>
</feature>
<dbReference type="PROSITE" id="PS50109">
    <property type="entry name" value="HIS_KIN"/>
    <property type="match status" value="1"/>
</dbReference>
<evidence type="ECO:0000256" key="2">
    <source>
        <dbReference type="ARBA" id="ARBA00012438"/>
    </source>
</evidence>
<feature type="transmembrane region" description="Helical" evidence="7">
    <location>
        <begin position="155"/>
        <end position="173"/>
    </location>
</feature>
<dbReference type="PRINTS" id="PR00344">
    <property type="entry name" value="BCTRLSENSOR"/>
</dbReference>
<dbReference type="SUPFAM" id="SSF47384">
    <property type="entry name" value="Homodimeric domain of signal transducing histidine kinase"/>
    <property type="match status" value="1"/>
</dbReference>
<dbReference type="InterPro" id="IPR036890">
    <property type="entry name" value="HATPase_C_sf"/>
</dbReference>
<evidence type="ECO:0000256" key="4">
    <source>
        <dbReference type="ARBA" id="ARBA00022679"/>
    </source>
</evidence>
<dbReference type="Gene3D" id="3.30.565.10">
    <property type="entry name" value="Histidine kinase-like ATPase, C-terminal domain"/>
    <property type="match status" value="1"/>
</dbReference>
<feature type="modified residue" description="4-aspartylphosphate" evidence="6">
    <location>
        <position position="542"/>
    </location>
</feature>
<dbReference type="InterPro" id="IPR004358">
    <property type="entry name" value="Sig_transdc_His_kin-like_C"/>
</dbReference>
<protein>
    <recommendedName>
        <fullName evidence="2">histidine kinase</fullName>
        <ecNumber evidence="2">2.7.13.3</ecNumber>
    </recommendedName>
</protein>
<evidence type="ECO:0000256" key="5">
    <source>
        <dbReference type="ARBA" id="ARBA00022777"/>
    </source>
</evidence>
<dbReference type="PANTHER" id="PTHR43047:SF9">
    <property type="entry name" value="HISTIDINE KINASE"/>
    <property type="match status" value="1"/>
</dbReference>
<dbReference type="GO" id="GO:0009927">
    <property type="term" value="F:histidine phosphotransfer kinase activity"/>
    <property type="evidence" value="ECO:0007669"/>
    <property type="project" value="TreeGrafter"/>
</dbReference>
<dbReference type="Proteomes" id="UP000574067">
    <property type="component" value="Unassembled WGS sequence"/>
</dbReference>
<sequence length="614" mass="67422">MSTVLPTTTAAAPTAPAVAAPSSEAQRLEHARALYVQTPATLAGNLVGVLLVLAFYSGVADRWRLFGWVGVMAVLWCLRLAHYLRFRRHRDADDATLLDWRSSWRALALLLGSCWGAAAWLFWDLGTPSHQVALLLIIYSYCVGSVQMLAGQPKVFMTFLCLVLLPTVARVASDTGHPFHLQLALIICVLFGAVWLMGRTYRSALAQAIDLKLHTDQLAAQLRVEMAAAEEARRAAEAASRAKTQFFAAASHDLRQPLHAMGLFAETLRQRCSDPGVAALVNSINESVDALEGLFGELLDITRIDTGGVELKPEAVRLRDVFARLRLHFEPIAFEKGLALSFRGDAHVVHADPVVLERILRNLVSNAIRYTEDGGVLVSCRRRGERLLLQVWDSGIGIAEQSLPRIFDEFYQVNSHRPLEPHQRKGLGLGLAIVKRLADLMDVPLNVRSRVGHGTVFSLEVPPGVVEAPPAGLVDASPKMPLGLSLQERLIVVVEDEPAVREGLTVLLKAWGARVVDFDAVGAAQAWTESPAPERPDLLIVDYRLPEGRTGLDALDIIRRRWPEARLPAIVITGSSLSGHENEAEEHDFHLLIKPVLPNKLRAMIGFKLSMPPK</sequence>
<organism evidence="10 11">
    <name type="scientific">Azohydromonas caseinilytica</name>
    <dbReference type="NCBI Taxonomy" id="2728836"/>
    <lineage>
        <taxon>Bacteria</taxon>
        <taxon>Pseudomonadati</taxon>
        <taxon>Pseudomonadota</taxon>
        <taxon>Betaproteobacteria</taxon>
        <taxon>Burkholderiales</taxon>
        <taxon>Sphaerotilaceae</taxon>
        <taxon>Azohydromonas</taxon>
    </lineage>
</organism>
<evidence type="ECO:0000313" key="11">
    <source>
        <dbReference type="Proteomes" id="UP000574067"/>
    </source>
</evidence>
<dbReference type="SUPFAM" id="SSF52172">
    <property type="entry name" value="CheY-like"/>
    <property type="match status" value="1"/>
</dbReference>
<feature type="transmembrane region" description="Helical" evidence="7">
    <location>
        <begin position="179"/>
        <end position="197"/>
    </location>
</feature>
<comment type="caution">
    <text evidence="10">The sequence shown here is derived from an EMBL/GenBank/DDBJ whole genome shotgun (WGS) entry which is preliminary data.</text>
</comment>
<dbReference type="SMART" id="SM00448">
    <property type="entry name" value="REC"/>
    <property type="match status" value="1"/>
</dbReference>
<dbReference type="Pfam" id="PF00072">
    <property type="entry name" value="Response_reg"/>
    <property type="match status" value="1"/>
</dbReference>
<evidence type="ECO:0000259" key="8">
    <source>
        <dbReference type="PROSITE" id="PS50109"/>
    </source>
</evidence>
<keyword evidence="11" id="KW-1185">Reference proteome</keyword>
<evidence type="ECO:0000256" key="1">
    <source>
        <dbReference type="ARBA" id="ARBA00000085"/>
    </source>
</evidence>
<feature type="transmembrane region" description="Helical" evidence="7">
    <location>
        <begin position="65"/>
        <end position="84"/>
    </location>
</feature>
<dbReference type="PROSITE" id="PS50110">
    <property type="entry name" value="RESPONSE_REGULATORY"/>
    <property type="match status" value="1"/>
</dbReference>
<evidence type="ECO:0000256" key="3">
    <source>
        <dbReference type="ARBA" id="ARBA00022553"/>
    </source>
</evidence>
<dbReference type="CDD" id="cd00156">
    <property type="entry name" value="REC"/>
    <property type="match status" value="1"/>
</dbReference>
<feature type="transmembrane region" description="Helical" evidence="7">
    <location>
        <begin position="129"/>
        <end position="150"/>
    </location>
</feature>
<keyword evidence="7" id="KW-1133">Transmembrane helix</keyword>
<keyword evidence="4" id="KW-0808">Transferase</keyword>
<name>A0A848F5P3_9BURK</name>
<dbReference type="FunFam" id="3.30.565.10:FF:000049">
    <property type="entry name" value="Two-component sensor histidine kinase"/>
    <property type="match status" value="1"/>
</dbReference>
<evidence type="ECO:0000256" key="7">
    <source>
        <dbReference type="SAM" id="Phobius"/>
    </source>
</evidence>
<comment type="catalytic activity">
    <reaction evidence="1">
        <text>ATP + protein L-histidine = ADP + protein N-phospho-L-histidine.</text>
        <dbReference type="EC" id="2.7.13.3"/>
    </reaction>
</comment>
<gene>
    <name evidence="10" type="ORF">HHL10_03290</name>
</gene>
<dbReference type="SUPFAM" id="SSF55874">
    <property type="entry name" value="ATPase domain of HSP90 chaperone/DNA topoisomerase II/histidine kinase"/>
    <property type="match status" value="1"/>
</dbReference>
<feature type="domain" description="Histidine kinase" evidence="8">
    <location>
        <begin position="249"/>
        <end position="465"/>
    </location>
</feature>
<evidence type="ECO:0000259" key="9">
    <source>
        <dbReference type="PROSITE" id="PS50110"/>
    </source>
</evidence>
<dbReference type="EMBL" id="JABBFW010000002">
    <property type="protein sequence ID" value="NML14005.1"/>
    <property type="molecule type" value="Genomic_DNA"/>
</dbReference>
<keyword evidence="5 10" id="KW-0418">Kinase</keyword>
<dbReference type="InterPro" id="IPR001789">
    <property type="entry name" value="Sig_transdc_resp-reg_receiver"/>
</dbReference>
<dbReference type="Gene3D" id="1.10.287.130">
    <property type="match status" value="1"/>
</dbReference>
<reference evidence="10 11" key="1">
    <citation type="submission" date="2020-04" db="EMBL/GenBank/DDBJ databases">
        <title>Azohydromonas sp. isolated from soil.</title>
        <authorList>
            <person name="Dahal R.H."/>
        </authorList>
    </citation>
    <scope>NUCLEOTIDE SEQUENCE [LARGE SCALE GENOMIC DNA]</scope>
    <source>
        <strain evidence="10 11">G-1-1-14</strain>
    </source>
</reference>
<dbReference type="GO" id="GO:0005886">
    <property type="term" value="C:plasma membrane"/>
    <property type="evidence" value="ECO:0007669"/>
    <property type="project" value="TreeGrafter"/>
</dbReference>
<evidence type="ECO:0000313" key="10">
    <source>
        <dbReference type="EMBL" id="NML14005.1"/>
    </source>
</evidence>
<dbReference type="GO" id="GO:0000155">
    <property type="term" value="F:phosphorelay sensor kinase activity"/>
    <property type="evidence" value="ECO:0007669"/>
    <property type="project" value="InterPro"/>
</dbReference>
<evidence type="ECO:0000256" key="6">
    <source>
        <dbReference type="PROSITE-ProRule" id="PRU00169"/>
    </source>
</evidence>
<dbReference type="EC" id="2.7.13.3" evidence="2"/>
<dbReference type="Pfam" id="PF02518">
    <property type="entry name" value="HATPase_c"/>
    <property type="match status" value="1"/>
</dbReference>
<dbReference type="InterPro" id="IPR003661">
    <property type="entry name" value="HisK_dim/P_dom"/>
</dbReference>
<feature type="transmembrane region" description="Helical" evidence="7">
    <location>
        <begin position="104"/>
        <end position="123"/>
    </location>
</feature>
<dbReference type="InterPro" id="IPR036097">
    <property type="entry name" value="HisK_dim/P_sf"/>
</dbReference>
<proteinExistence type="predicted"/>
<dbReference type="CDD" id="cd00082">
    <property type="entry name" value="HisKA"/>
    <property type="match status" value="1"/>
</dbReference>
<dbReference type="AlphaFoldDB" id="A0A848F5P3"/>
<dbReference type="Gene3D" id="3.40.50.2300">
    <property type="match status" value="1"/>
</dbReference>
<dbReference type="Pfam" id="PF00512">
    <property type="entry name" value="HisKA"/>
    <property type="match status" value="1"/>
</dbReference>
<dbReference type="SMART" id="SM00388">
    <property type="entry name" value="HisKA"/>
    <property type="match status" value="1"/>
</dbReference>
<dbReference type="SMART" id="SM00387">
    <property type="entry name" value="HATPase_c"/>
    <property type="match status" value="1"/>
</dbReference>
<dbReference type="InterPro" id="IPR011006">
    <property type="entry name" value="CheY-like_superfamily"/>
</dbReference>
<keyword evidence="7" id="KW-0472">Membrane</keyword>
<dbReference type="RefSeq" id="WP_169158929.1">
    <property type="nucleotide sequence ID" value="NZ_JABBFW010000002.1"/>
</dbReference>